<evidence type="ECO:0000256" key="4">
    <source>
        <dbReference type="ARBA" id="ARBA00013014"/>
    </source>
</evidence>
<evidence type="ECO:0000256" key="2">
    <source>
        <dbReference type="ARBA" id="ARBA00004994"/>
    </source>
</evidence>
<dbReference type="Pfam" id="PF02558">
    <property type="entry name" value="ApbA"/>
    <property type="match status" value="1"/>
</dbReference>
<dbReference type="UniPathway" id="UPA00028">
    <property type="reaction ID" value="UER00004"/>
</dbReference>
<dbReference type="GO" id="GO:0015940">
    <property type="term" value="P:pantothenate biosynthetic process"/>
    <property type="evidence" value="ECO:0007669"/>
    <property type="project" value="UniProtKB-UniPathway"/>
</dbReference>
<evidence type="ECO:0000256" key="7">
    <source>
        <dbReference type="ARBA" id="ARBA00022857"/>
    </source>
</evidence>
<evidence type="ECO:0000256" key="5">
    <source>
        <dbReference type="ARBA" id="ARBA00019465"/>
    </source>
</evidence>
<evidence type="ECO:0000259" key="12">
    <source>
        <dbReference type="Pfam" id="PF02558"/>
    </source>
</evidence>
<evidence type="ECO:0000259" key="13">
    <source>
        <dbReference type="Pfam" id="PF08546"/>
    </source>
</evidence>
<dbReference type="PANTHER" id="PTHR43765">
    <property type="entry name" value="2-DEHYDROPANTOATE 2-REDUCTASE-RELATED"/>
    <property type="match status" value="1"/>
</dbReference>
<accession>A0A127A584</accession>
<comment type="pathway">
    <text evidence="2 11">Cofactor biosynthesis; (R)-pantothenate biosynthesis; (R)-pantoate from 3-methyl-2-oxobutanoate: step 2/2.</text>
</comment>
<gene>
    <name evidence="14" type="ORF">SA2016_3130</name>
</gene>
<evidence type="ECO:0000313" key="14">
    <source>
        <dbReference type="EMBL" id="AMM33795.1"/>
    </source>
</evidence>
<dbReference type="InterPro" id="IPR050838">
    <property type="entry name" value="Ketopantoate_reductase"/>
</dbReference>
<dbReference type="InterPro" id="IPR013332">
    <property type="entry name" value="KPR_N"/>
</dbReference>
<dbReference type="InterPro" id="IPR013752">
    <property type="entry name" value="KPA_reductase"/>
</dbReference>
<dbReference type="InterPro" id="IPR003710">
    <property type="entry name" value="ApbA"/>
</dbReference>
<comment type="catalytic activity">
    <reaction evidence="10 11">
        <text>(R)-pantoate + NADP(+) = 2-dehydropantoate + NADPH + H(+)</text>
        <dbReference type="Rhea" id="RHEA:16233"/>
        <dbReference type="ChEBI" id="CHEBI:11561"/>
        <dbReference type="ChEBI" id="CHEBI:15378"/>
        <dbReference type="ChEBI" id="CHEBI:15980"/>
        <dbReference type="ChEBI" id="CHEBI:57783"/>
        <dbReference type="ChEBI" id="CHEBI:58349"/>
        <dbReference type="EC" id="1.1.1.169"/>
    </reaction>
</comment>
<dbReference type="SUPFAM" id="SSF51735">
    <property type="entry name" value="NAD(P)-binding Rossmann-fold domains"/>
    <property type="match status" value="1"/>
</dbReference>
<dbReference type="Gene3D" id="1.10.1040.10">
    <property type="entry name" value="N-(1-d-carboxylethyl)-l-norvaline Dehydrogenase, domain 2"/>
    <property type="match status" value="1"/>
</dbReference>
<dbReference type="GO" id="GO:0050661">
    <property type="term" value="F:NADP binding"/>
    <property type="evidence" value="ECO:0007669"/>
    <property type="project" value="TreeGrafter"/>
</dbReference>
<evidence type="ECO:0000256" key="1">
    <source>
        <dbReference type="ARBA" id="ARBA00002919"/>
    </source>
</evidence>
<evidence type="ECO:0000256" key="3">
    <source>
        <dbReference type="ARBA" id="ARBA00007870"/>
    </source>
</evidence>
<feature type="domain" description="Ketopantoate reductase C-terminal" evidence="13">
    <location>
        <begin position="171"/>
        <end position="313"/>
    </location>
</feature>
<keyword evidence="7 11" id="KW-0521">NADP</keyword>
<evidence type="ECO:0000313" key="15">
    <source>
        <dbReference type="Proteomes" id="UP000070134"/>
    </source>
</evidence>
<dbReference type="STRING" id="37927.SA2016_3130"/>
<dbReference type="KEGG" id="satk:SA2016_3130"/>
<dbReference type="Proteomes" id="UP000070134">
    <property type="component" value="Chromosome"/>
</dbReference>
<organism evidence="14 15">
    <name type="scientific">Sinomonas atrocyanea</name>
    <dbReference type="NCBI Taxonomy" id="37927"/>
    <lineage>
        <taxon>Bacteria</taxon>
        <taxon>Bacillati</taxon>
        <taxon>Actinomycetota</taxon>
        <taxon>Actinomycetes</taxon>
        <taxon>Micrococcales</taxon>
        <taxon>Micrococcaceae</taxon>
        <taxon>Sinomonas</taxon>
    </lineage>
</organism>
<dbReference type="InterPro" id="IPR036291">
    <property type="entry name" value="NAD(P)-bd_dom_sf"/>
</dbReference>
<dbReference type="SUPFAM" id="SSF48179">
    <property type="entry name" value="6-phosphogluconate dehydrogenase C-terminal domain-like"/>
    <property type="match status" value="1"/>
</dbReference>
<dbReference type="PANTHER" id="PTHR43765:SF2">
    <property type="entry name" value="2-DEHYDROPANTOATE 2-REDUCTASE"/>
    <property type="match status" value="1"/>
</dbReference>
<evidence type="ECO:0000256" key="9">
    <source>
        <dbReference type="ARBA" id="ARBA00032024"/>
    </source>
</evidence>
<keyword evidence="8 11" id="KW-0560">Oxidoreductase</keyword>
<evidence type="ECO:0000256" key="6">
    <source>
        <dbReference type="ARBA" id="ARBA00022655"/>
    </source>
</evidence>
<dbReference type="NCBIfam" id="TIGR00745">
    <property type="entry name" value="apbA_panE"/>
    <property type="match status" value="1"/>
</dbReference>
<dbReference type="EC" id="1.1.1.169" evidence="4 11"/>
<proteinExistence type="inferred from homology"/>
<protein>
    <recommendedName>
        <fullName evidence="5 11">2-dehydropantoate 2-reductase</fullName>
        <ecNumber evidence="4 11">1.1.1.169</ecNumber>
    </recommendedName>
    <alternativeName>
        <fullName evidence="9 11">Ketopantoate reductase</fullName>
    </alternativeName>
</protein>
<dbReference type="GO" id="GO:0005737">
    <property type="term" value="C:cytoplasm"/>
    <property type="evidence" value="ECO:0007669"/>
    <property type="project" value="TreeGrafter"/>
</dbReference>
<comment type="function">
    <text evidence="1 11">Catalyzes the NADPH-dependent reduction of ketopantoate into pantoic acid.</text>
</comment>
<evidence type="ECO:0000256" key="10">
    <source>
        <dbReference type="ARBA" id="ARBA00048793"/>
    </source>
</evidence>
<dbReference type="OrthoDB" id="9796561at2"/>
<name>A0A127A584_9MICC</name>
<comment type="similarity">
    <text evidence="3 11">Belongs to the ketopantoate reductase family.</text>
</comment>
<feature type="domain" description="Ketopantoate reductase N-terminal" evidence="12">
    <location>
        <begin position="3"/>
        <end position="144"/>
    </location>
</feature>
<dbReference type="AlphaFoldDB" id="A0A127A584"/>
<dbReference type="Gene3D" id="3.40.50.720">
    <property type="entry name" value="NAD(P)-binding Rossmann-like Domain"/>
    <property type="match status" value="1"/>
</dbReference>
<dbReference type="InterPro" id="IPR013328">
    <property type="entry name" value="6PGD_dom2"/>
</dbReference>
<dbReference type="Pfam" id="PF08546">
    <property type="entry name" value="ApbA_C"/>
    <property type="match status" value="1"/>
</dbReference>
<dbReference type="GO" id="GO:0008677">
    <property type="term" value="F:2-dehydropantoate 2-reductase activity"/>
    <property type="evidence" value="ECO:0007669"/>
    <property type="project" value="UniProtKB-EC"/>
</dbReference>
<reference evidence="14 15" key="1">
    <citation type="submission" date="2016-02" db="EMBL/GenBank/DDBJ databases">
        <title>Complete genome of Sinomonas atrocyanea KCTC 3377.</title>
        <authorList>
            <person name="Kim K.M."/>
        </authorList>
    </citation>
    <scope>NUCLEOTIDE SEQUENCE [LARGE SCALE GENOMIC DNA]</scope>
    <source>
        <strain evidence="14 15">KCTC 3377</strain>
    </source>
</reference>
<dbReference type="InterPro" id="IPR008927">
    <property type="entry name" value="6-PGluconate_DH-like_C_sf"/>
</dbReference>
<dbReference type="EMBL" id="CP014518">
    <property type="protein sequence ID" value="AMM33795.1"/>
    <property type="molecule type" value="Genomic_DNA"/>
</dbReference>
<dbReference type="RefSeq" id="WP_066499766.1">
    <property type="nucleotide sequence ID" value="NZ_BJMO01000021.1"/>
</dbReference>
<evidence type="ECO:0000256" key="8">
    <source>
        <dbReference type="ARBA" id="ARBA00023002"/>
    </source>
</evidence>
<sequence>MDVAVIGAGAIGGTLAALLDRAGHRVEVTARGERLAAIAADGIRLTGRWGEHRARVAAGERLTAAPELALLCVKAQDELGALRANEPALAGVPLVVVQNGLDGADGARSAHTGPAIGAIAFFSADCPVPGEARVLVPGTLYLGSGTAPPTAEAAEAARVLSTALPSRAVANFAGCQWTKLVVNQINAMPAITGLSVQETLAEPRLRRIILASMREAIRTGRRAGIAFGSLEGMTPLALGVLGSAPAPVGSTLLRLMGRRLGREPVLGSTLQSVQRGLATEIDHLNGAIVARARALGADAPVNAAMTELVHEVERDHRFRTPHEVARRIRLP</sequence>
<keyword evidence="15" id="KW-1185">Reference proteome</keyword>
<evidence type="ECO:0000256" key="11">
    <source>
        <dbReference type="RuleBase" id="RU362068"/>
    </source>
</evidence>
<keyword evidence="6 11" id="KW-0566">Pantothenate biosynthesis</keyword>